<dbReference type="GO" id="GO:0003677">
    <property type="term" value="F:DNA binding"/>
    <property type="evidence" value="ECO:0007669"/>
    <property type="project" value="UniProtKB-KW"/>
</dbReference>
<feature type="region of interest" description="Disordered" evidence="6">
    <location>
        <begin position="1198"/>
        <end position="1221"/>
    </location>
</feature>
<evidence type="ECO:0000313" key="10">
    <source>
        <dbReference type="Proteomes" id="UP000813824"/>
    </source>
</evidence>
<dbReference type="Proteomes" id="UP000813824">
    <property type="component" value="Unassembled WGS sequence"/>
</dbReference>
<dbReference type="PANTHER" id="PTHR15180:SF1">
    <property type="entry name" value="GENERAL TRANSCRIPTION FACTOR 3C POLYPEPTIDE 1"/>
    <property type="match status" value="1"/>
</dbReference>
<feature type="compositionally biased region" description="Acidic residues" evidence="6">
    <location>
        <begin position="201"/>
        <end position="216"/>
    </location>
</feature>
<dbReference type="InterPro" id="IPR007309">
    <property type="entry name" value="TFIIIC_Bblock-bd"/>
</dbReference>
<dbReference type="GO" id="GO:0005634">
    <property type="term" value="C:nucleus"/>
    <property type="evidence" value="ECO:0007669"/>
    <property type="project" value="UniProtKB-SubCell"/>
</dbReference>
<dbReference type="GO" id="GO:0006384">
    <property type="term" value="P:transcription initiation at RNA polymerase III promoter"/>
    <property type="evidence" value="ECO:0007669"/>
    <property type="project" value="InterPro"/>
</dbReference>
<evidence type="ECO:0000313" key="9">
    <source>
        <dbReference type="EMBL" id="KAH8100488.1"/>
    </source>
</evidence>
<dbReference type="GO" id="GO:0042791">
    <property type="term" value="P:5S class rRNA transcription by RNA polymerase III"/>
    <property type="evidence" value="ECO:0007669"/>
    <property type="project" value="TreeGrafter"/>
</dbReference>
<gene>
    <name evidence="9" type="ORF">BXZ70DRAFT_937413</name>
</gene>
<dbReference type="InterPro" id="IPR035625">
    <property type="entry name" value="Tfc3-like_eWH"/>
</dbReference>
<feature type="region of interest" description="Disordered" evidence="6">
    <location>
        <begin position="346"/>
        <end position="611"/>
    </location>
</feature>
<evidence type="ECO:0000256" key="4">
    <source>
        <dbReference type="ARBA" id="ARBA00023163"/>
    </source>
</evidence>
<name>A0A8K0UNE8_9AGAR</name>
<dbReference type="EMBL" id="JAEVFJ010000015">
    <property type="protein sequence ID" value="KAH8100488.1"/>
    <property type="molecule type" value="Genomic_DNA"/>
</dbReference>
<dbReference type="CDD" id="cd16169">
    <property type="entry name" value="Tau138_eWH"/>
    <property type="match status" value="1"/>
</dbReference>
<keyword evidence="2" id="KW-0597">Phosphoprotein</keyword>
<dbReference type="PANTHER" id="PTHR15180">
    <property type="entry name" value="GENERAL TRANSCRIPTION FACTOR 3C POLYPEPTIDE 1"/>
    <property type="match status" value="1"/>
</dbReference>
<evidence type="ECO:0000259" key="8">
    <source>
        <dbReference type="Pfam" id="PF20222"/>
    </source>
</evidence>
<comment type="caution">
    <text evidence="9">The sequence shown here is derived from an EMBL/GenBank/DDBJ whole genome shotgun (WGS) entry which is preliminary data.</text>
</comment>
<feature type="region of interest" description="Disordered" evidence="6">
    <location>
        <begin position="1320"/>
        <end position="1350"/>
    </location>
</feature>
<keyword evidence="10" id="KW-1185">Reference proteome</keyword>
<sequence>MVFTALQLIARGRAAGISTVDLSKQTGYDAKTCFYLVGKLVELNLVEKRKKAGVGSHVLIHKYFFDRSPVWQTLLAEEAELADIDLLKAEGEPDDGVDDISPADITFEPIDLRFLSSLPIVKSRVVKLLQASPHQTSPAHNLITRIGFTPAKGKTDRRFFMTRMRELMAQGVIEKVQAPHPRKKSGYIPCFRLLSAGDDKVAEEEAEDETQEDDAGENGVKGNVSLHRQIIDLIEASGTEGTTITALSKALCGFDRRIIEQLLSRLEQWPPPAHLADLGICQLQETAGRERRFRYFTMAHFHQLAKKEGMSSAYLETDMSHVGDFMEVDPDQLYDTQDDLNAFVDASEGPSRVSFPVKSKKPQKEKKAKPGKQKNPVLADGTVKKGRPRKYARGDGLDGNLPPVRGGRKRKREETVAPDGDPATAANAEEGPPPAKKRRGRPPKVKPVVATEPIADITMDVGEGPVGASEDLPPATEVAEITRAAEKIPPPEPLPDTIGTSAPKTRKKKSQPATDVSPPRRSSRRFTRGSSRADEPEPSASTSFVSNDQELLLSRAPSHAPEPPSLDIPVPLQAIDEPPAAPLGTPSPGEAAVVPDNTTTDAIDSHSAPMTDVPRANMATEETRHSISLAVPSIPRIPALDVATAPRSDIPIDPALLDTSRLIAFDPPPAGAKTVGGEGLLSKRQTPAPAAFEYPSKRAKTTGPENISQSRREKEFLQLITEAGGLANVSPKEFSTHHSKLLERMMQAGEPVSSRVPGSKVDKRTLEATLNTLEARGQIKLLTTQVTLATGSSRRVRVAYLPNLSEAELSVLLSELGQSIRPYAAAHPLRTVDLPLEFKIVPPETPVATPIPAIPETFSLDVDPNPDRAETLFRRDETSIREALLSERDTIAQLYGFIPGKAARAKVLHLNALQLFESESDSAGVVSREQRIIHFPHYYQTIPVSSYCALVACLEHNEELEKLLSTPEGSTTPVADLPKSIQRVLKVDGSRSQTRILDLLDMLHALDVVRPLRTSESANPAIQIPPKDAHPTSFDPITEDTASLPGTPQYWQFTMSAPIFLWVLRESPTRFWKDVPIGSIAEGEAFWRDVKFALEDHQGALAHSFNAMDVSRFSAVNSKMLKAFRRNRAWETSYVFSWYQTEYLRRFIDSKKQTTPLDDTQKLEQISWVSCAPLEAVKRFYAVEKERMEQEAAKLLDRTRKQEKHAEAKRSALAQKAASAKEQKERVWDEMVTKIHPQPLQGSIGVRVRRVRASFMQSSGTDLEKWEAEIVQAIEDAKIAVANVVPAPQKPARAAVPAAAPAPMPVVRTSTDKPVETLIAQQGPAPPIRPPKKKADKGKGQGKEESDVRRRHRFQWNRDYDELARDASAIIKARCRNGARLDWAALEQVFPAVPRNSVRQRIGSLREQPGADTYMKRLEEKWYEVWMQHRGMDVLPDPDPESPSNFDMVVHLKFFRAHIDKNALRIGFFETEPTSTINLPSTISQLQKSWTVVEKAQTAPTYDFMWTHPSEEAREKAFLHHAFLVDAHELPPFHSYPTEVIHVADATVKMALGTPNELYDMQAASALMKSVGEEHCQLATLKLLERGVLSKVVRDPTKTKPGKTLRISEMNQNALGGSVSADIFQDAVEFTVQPDEHADPEWREWPLLASDGETAALIELVSEGNIEFKIDTSHVKFAHNGMDWNSKKIDDDDIETTVFVRPVIPEQAREASPRADIMMMESEALSAVPDTTGHGRRVDGGVAACRKASSGPVDCVQCLQESTATIRASLNQEELSVATILRNLLDQAGPKGIKKAELVTKFTPSDALLLPMVVTRLTDASIPVLFWAGYGSVVLVSSKHLKDWTAVTSESDEGSLRVFPRRWLDHRGMVVQAVWDAALKAVTGVIVFRPGLTQAELRWRLRSVYDRHEINEVLQHLLEGEHVKRHIAREDRWAGCGLPDDEEEKGTLWTVSDKKRWYTV</sequence>
<dbReference type="InterPro" id="IPR044210">
    <property type="entry name" value="Tfc3-like"/>
</dbReference>
<evidence type="ECO:0000256" key="5">
    <source>
        <dbReference type="ARBA" id="ARBA00023242"/>
    </source>
</evidence>
<feature type="compositionally biased region" description="Basic and acidic residues" evidence="6">
    <location>
        <begin position="1337"/>
        <end position="1348"/>
    </location>
</feature>
<keyword evidence="4" id="KW-0804">Transcription</keyword>
<evidence type="ECO:0000256" key="3">
    <source>
        <dbReference type="ARBA" id="ARBA00023125"/>
    </source>
</evidence>
<dbReference type="Pfam" id="PF20222">
    <property type="entry name" value="DUF6581"/>
    <property type="match status" value="1"/>
</dbReference>
<feature type="compositionally biased region" description="Basic residues" evidence="6">
    <location>
        <begin position="358"/>
        <end position="372"/>
    </location>
</feature>
<reference evidence="9" key="1">
    <citation type="journal article" date="2021" name="New Phytol.">
        <title>Evolutionary innovations through gain and loss of genes in the ectomycorrhizal Boletales.</title>
        <authorList>
            <person name="Wu G."/>
            <person name="Miyauchi S."/>
            <person name="Morin E."/>
            <person name="Kuo A."/>
            <person name="Drula E."/>
            <person name="Varga T."/>
            <person name="Kohler A."/>
            <person name="Feng B."/>
            <person name="Cao Y."/>
            <person name="Lipzen A."/>
            <person name="Daum C."/>
            <person name="Hundley H."/>
            <person name="Pangilinan J."/>
            <person name="Johnson J."/>
            <person name="Barry K."/>
            <person name="LaButti K."/>
            <person name="Ng V."/>
            <person name="Ahrendt S."/>
            <person name="Min B."/>
            <person name="Choi I.G."/>
            <person name="Park H."/>
            <person name="Plett J.M."/>
            <person name="Magnuson J."/>
            <person name="Spatafora J.W."/>
            <person name="Nagy L.G."/>
            <person name="Henrissat B."/>
            <person name="Grigoriev I.V."/>
            <person name="Yang Z.L."/>
            <person name="Xu J."/>
            <person name="Martin F.M."/>
        </authorList>
    </citation>
    <scope>NUCLEOTIDE SEQUENCE</scope>
    <source>
        <strain evidence="9">KKN 215</strain>
    </source>
</reference>
<dbReference type="OrthoDB" id="68020at2759"/>
<feature type="domain" description="Transcription factor tau subunit sfc3/Tfc3 C-terminal" evidence="8">
    <location>
        <begin position="1350"/>
        <end position="1704"/>
    </location>
</feature>
<feature type="compositionally biased region" description="Basic and acidic residues" evidence="6">
    <location>
        <begin position="1198"/>
        <end position="1210"/>
    </location>
</feature>
<feature type="compositionally biased region" description="Basic residues" evidence="6">
    <location>
        <begin position="435"/>
        <end position="444"/>
    </location>
</feature>
<dbReference type="Pfam" id="PF04182">
    <property type="entry name" value="B-block_TFIIIC"/>
    <property type="match status" value="1"/>
</dbReference>
<evidence type="ECO:0000256" key="1">
    <source>
        <dbReference type="ARBA" id="ARBA00004123"/>
    </source>
</evidence>
<keyword evidence="3" id="KW-0238">DNA-binding</keyword>
<dbReference type="InterPro" id="IPR046488">
    <property type="entry name" value="Sfc3/Tfc3_C"/>
</dbReference>
<comment type="subcellular location">
    <subcellularLocation>
        <location evidence="1">Nucleus</location>
    </subcellularLocation>
</comment>
<proteinExistence type="predicted"/>
<dbReference type="GO" id="GO:0000127">
    <property type="term" value="C:transcription factor TFIIIC complex"/>
    <property type="evidence" value="ECO:0007669"/>
    <property type="project" value="InterPro"/>
</dbReference>
<evidence type="ECO:0008006" key="11">
    <source>
        <dbReference type="Google" id="ProtNLM"/>
    </source>
</evidence>
<feature type="compositionally biased region" description="Polar residues" evidence="6">
    <location>
        <begin position="539"/>
        <end position="549"/>
    </location>
</feature>
<evidence type="ECO:0000259" key="7">
    <source>
        <dbReference type="Pfam" id="PF04182"/>
    </source>
</evidence>
<keyword evidence="5" id="KW-0539">Nucleus</keyword>
<organism evidence="9 10">
    <name type="scientific">Cristinia sonorae</name>
    <dbReference type="NCBI Taxonomy" id="1940300"/>
    <lineage>
        <taxon>Eukaryota</taxon>
        <taxon>Fungi</taxon>
        <taxon>Dikarya</taxon>
        <taxon>Basidiomycota</taxon>
        <taxon>Agaricomycotina</taxon>
        <taxon>Agaricomycetes</taxon>
        <taxon>Agaricomycetidae</taxon>
        <taxon>Agaricales</taxon>
        <taxon>Pleurotineae</taxon>
        <taxon>Stephanosporaceae</taxon>
        <taxon>Cristinia</taxon>
    </lineage>
</organism>
<evidence type="ECO:0000256" key="2">
    <source>
        <dbReference type="ARBA" id="ARBA00022553"/>
    </source>
</evidence>
<accession>A0A8K0UNE8</accession>
<evidence type="ECO:0000256" key="6">
    <source>
        <dbReference type="SAM" id="MobiDB-lite"/>
    </source>
</evidence>
<feature type="domain" description="B-block binding subunit of TFIIIC" evidence="7">
    <location>
        <begin position="2"/>
        <end position="63"/>
    </location>
</feature>
<protein>
    <recommendedName>
        <fullName evidence="11">B-block binding subunit of TFIIIC domain-containing protein</fullName>
    </recommendedName>
</protein>
<feature type="region of interest" description="Disordered" evidence="6">
    <location>
        <begin position="201"/>
        <end position="220"/>
    </location>
</feature>